<evidence type="ECO:0000256" key="2">
    <source>
        <dbReference type="HAMAP-Rule" id="MF_01270"/>
    </source>
</evidence>
<dbReference type="GO" id="GO:0016301">
    <property type="term" value="F:kinase activity"/>
    <property type="evidence" value="ECO:0007669"/>
    <property type="project" value="UniProtKB-KW"/>
</dbReference>
<dbReference type="InterPro" id="IPR005338">
    <property type="entry name" value="Anhydro_N_Ac-Mur_kinase"/>
</dbReference>
<keyword evidence="2" id="KW-0067">ATP-binding</keyword>
<keyword evidence="4" id="KW-1185">Reference proteome</keyword>
<dbReference type="SUPFAM" id="SSF53067">
    <property type="entry name" value="Actin-like ATPase domain"/>
    <property type="match status" value="1"/>
</dbReference>
<comment type="similarity">
    <text evidence="2">Belongs to the anhydro-N-acetylmuramic acid kinase family.</text>
</comment>
<sequence>MSQNQIYRALGLMSGTSLDGVDGAVCITDGQKILGFEGGYYRPYSDQERAVLHGQLGKWPEGGGFDQAQEIIHKAHIEVIAHFPDADIIGFHGQTLNHDPKQGRTFQLGDGAALAHATGRRVVWDFRSEDVAAGGQGAPLAPFFHFACAKTLGLRTPIAFLNLGGVGNVSWIDPSKPNPDSAGAILAFDTGPANAPINDFVAQRLSVEFDKDGGLAASGQVNTAALEQFFKHPYFETKPPKSLDRNDFADIQDVVSDLNSADGAATLTAIATSSAYAAQMYFAEDPSRWLVCGGGRKNTTIMTALRQMLTGSVDAVEAVGFDGDMFEAQAFGFLAARVVNGLPTSAPSTTGCPTPICGGQISPPL</sequence>
<comment type="pathway">
    <text evidence="2">Cell wall biogenesis; peptidoglycan recycling.</text>
</comment>
<keyword evidence="2 3" id="KW-0418">Kinase</keyword>
<dbReference type="InterPro" id="IPR043129">
    <property type="entry name" value="ATPase_NBD"/>
</dbReference>
<comment type="pathway">
    <text evidence="2">Amino-sugar metabolism; 1,6-anhydro-N-acetylmuramate degradation.</text>
</comment>
<reference evidence="4" key="1">
    <citation type="journal article" date="2019" name="Int. J. Syst. Evol. Microbiol.">
        <title>The Global Catalogue of Microorganisms (GCM) 10K type strain sequencing project: providing services to taxonomists for standard genome sequencing and annotation.</title>
        <authorList>
            <consortium name="The Broad Institute Genomics Platform"/>
            <consortium name="The Broad Institute Genome Sequencing Center for Infectious Disease"/>
            <person name="Wu L."/>
            <person name="Ma J."/>
        </authorList>
    </citation>
    <scope>NUCLEOTIDE SEQUENCE [LARGE SCALE GENOMIC DNA]</scope>
    <source>
        <strain evidence="4">NBRC 110140</strain>
    </source>
</reference>
<dbReference type="PANTHER" id="PTHR30605:SF0">
    <property type="entry name" value="ANHYDRO-N-ACETYLMURAMIC ACID KINASE"/>
    <property type="match status" value="1"/>
</dbReference>
<feature type="binding site" evidence="2">
    <location>
        <begin position="15"/>
        <end position="22"/>
    </location>
    <ligand>
        <name>ATP</name>
        <dbReference type="ChEBI" id="CHEBI:30616"/>
    </ligand>
</feature>
<dbReference type="EMBL" id="BSNN01000002">
    <property type="protein sequence ID" value="GLQ34261.1"/>
    <property type="molecule type" value="Genomic_DNA"/>
</dbReference>
<dbReference type="Pfam" id="PF03702">
    <property type="entry name" value="AnmK"/>
    <property type="match status" value="1"/>
</dbReference>
<keyword evidence="1 2" id="KW-0119">Carbohydrate metabolism</keyword>
<dbReference type="RefSeq" id="WP_284375980.1">
    <property type="nucleotide sequence ID" value="NZ_BSNN01000002.1"/>
</dbReference>
<dbReference type="PANTHER" id="PTHR30605">
    <property type="entry name" value="ANHYDRO-N-ACETYLMURAMIC ACID KINASE"/>
    <property type="match status" value="1"/>
</dbReference>
<comment type="caution">
    <text evidence="3">The sequence shown here is derived from an EMBL/GenBank/DDBJ whole genome shotgun (WGS) entry which is preliminary data.</text>
</comment>
<keyword evidence="2" id="KW-0808">Transferase</keyword>
<proteinExistence type="inferred from homology"/>
<dbReference type="EC" id="2.7.1.170" evidence="2"/>
<evidence type="ECO:0000313" key="3">
    <source>
        <dbReference type="EMBL" id="GLQ34261.1"/>
    </source>
</evidence>
<evidence type="ECO:0000313" key="4">
    <source>
        <dbReference type="Proteomes" id="UP001156694"/>
    </source>
</evidence>
<dbReference type="Proteomes" id="UP001156694">
    <property type="component" value="Unassembled WGS sequence"/>
</dbReference>
<dbReference type="NCBIfam" id="NF007141">
    <property type="entry name" value="PRK09585.1-5"/>
    <property type="match status" value="1"/>
</dbReference>
<comment type="function">
    <text evidence="2">Catalyzes the specific phosphorylation of 1,6-anhydro-N-acetylmuramic acid (anhMurNAc) with the simultaneous cleavage of the 1,6-anhydro ring, generating MurNAc-6-P. Is required for the utilization of anhMurNAc either imported from the medium or derived from its own cell wall murein, and thus plays a role in cell wall recycling.</text>
</comment>
<name>A0ABQ5VSB4_9RHOB</name>
<gene>
    <name evidence="2 3" type="primary">anmK</name>
    <name evidence="3" type="ORF">GCM10007939_05440</name>
</gene>
<evidence type="ECO:0000256" key="1">
    <source>
        <dbReference type="ARBA" id="ARBA00023277"/>
    </source>
</evidence>
<keyword evidence="2" id="KW-0547">Nucleotide-binding</keyword>
<dbReference type="Gene3D" id="3.30.420.40">
    <property type="match status" value="2"/>
</dbReference>
<organism evidence="3 4">
    <name type="scientific">Amylibacter marinus</name>
    <dbReference type="NCBI Taxonomy" id="1475483"/>
    <lineage>
        <taxon>Bacteria</taxon>
        <taxon>Pseudomonadati</taxon>
        <taxon>Pseudomonadota</taxon>
        <taxon>Alphaproteobacteria</taxon>
        <taxon>Rhodobacterales</taxon>
        <taxon>Paracoccaceae</taxon>
        <taxon>Amylibacter</taxon>
    </lineage>
</organism>
<accession>A0ABQ5VSB4</accession>
<protein>
    <recommendedName>
        <fullName evidence="2">Anhydro-N-acetylmuramic acid kinase</fullName>
        <ecNumber evidence="2">2.7.1.170</ecNumber>
    </recommendedName>
    <alternativeName>
        <fullName evidence="2">AnhMurNAc kinase</fullName>
    </alternativeName>
</protein>
<comment type="catalytic activity">
    <reaction evidence="2">
        <text>1,6-anhydro-N-acetyl-beta-muramate + ATP + H2O = N-acetyl-D-muramate 6-phosphate + ADP + H(+)</text>
        <dbReference type="Rhea" id="RHEA:24952"/>
        <dbReference type="ChEBI" id="CHEBI:15377"/>
        <dbReference type="ChEBI" id="CHEBI:15378"/>
        <dbReference type="ChEBI" id="CHEBI:30616"/>
        <dbReference type="ChEBI" id="CHEBI:58690"/>
        <dbReference type="ChEBI" id="CHEBI:58722"/>
        <dbReference type="ChEBI" id="CHEBI:456216"/>
        <dbReference type="EC" id="2.7.1.170"/>
    </reaction>
</comment>
<dbReference type="HAMAP" id="MF_01270">
    <property type="entry name" value="AnhMurNAc_kinase"/>
    <property type="match status" value="1"/>
</dbReference>